<comment type="caution">
    <text evidence="1">The sequence shown here is derived from an EMBL/GenBank/DDBJ whole genome shotgun (WGS) entry which is preliminary data.</text>
</comment>
<dbReference type="EMBL" id="VSRR010005708">
    <property type="protein sequence ID" value="MPC43160.1"/>
    <property type="molecule type" value="Genomic_DNA"/>
</dbReference>
<reference evidence="1 2" key="1">
    <citation type="submission" date="2019-05" db="EMBL/GenBank/DDBJ databases">
        <title>Another draft genome of Portunus trituberculatus and its Hox gene families provides insights of decapod evolution.</title>
        <authorList>
            <person name="Jeong J.-H."/>
            <person name="Song I."/>
            <person name="Kim S."/>
            <person name="Choi T."/>
            <person name="Kim D."/>
            <person name="Ryu S."/>
            <person name="Kim W."/>
        </authorList>
    </citation>
    <scope>NUCLEOTIDE SEQUENCE [LARGE SCALE GENOMIC DNA]</scope>
    <source>
        <tissue evidence="1">Muscle</tissue>
    </source>
</reference>
<protein>
    <submittedName>
        <fullName evidence="1">Uncharacterized protein</fullName>
    </submittedName>
</protein>
<gene>
    <name evidence="1" type="ORF">E2C01_036798</name>
</gene>
<name>A0A5B7F6F0_PORTR</name>
<keyword evidence="2" id="KW-1185">Reference proteome</keyword>
<dbReference type="Proteomes" id="UP000324222">
    <property type="component" value="Unassembled WGS sequence"/>
</dbReference>
<evidence type="ECO:0000313" key="2">
    <source>
        <dbReference type="Proteomes" id="UP000324222"/>
    </source>
</evidence>
<organism evidence="1 2">
    <name type="scientific">Portunus trituberculatus</name>
    <name type="common">Swimming crab</name>
    <name type="synonym">Neptunus trituberculatus</name>
    <dbReference type="NCBI Taxonomy" id="210409"/>
    <lineage>
        <taxon>Eukaryota</taxon>
        <taxon>Metazoa</taxon>
        <taxon>Ecdysozoa</taxon>
        <taxon>Arthropoda</taxon>
        <taxon>Crustacea</taxon>
        <taxon>Multicrustacea</taxon>
        <taxon>Malacostraca</taxon>
        <taxon>Eumalacostraca</taxon>
        <taxon>Eucarida</taxon>
        <taxon>Decapoda</taxon>
        <taxon>Pleocyemata</taxon>
        <taxon>Brachyura</taxon>
        <taxon>Eubrachyura</taxon>
        <taxon>Portunoidea</taxon>
        <taxon>Portunidae</taxon>
        <taxon>Portuninae</taxon>
        <taxon>Portunus</taxon>
    </lineage>
</organism>
<evidence type="ECO:0000313" key="1">
    <source>
        <dbReference type="EMBL" id="MPC43160.1"/>
    </source>
</evidence>
<accession>A0A5B7F6F0</accession>
<sequence length="212" mass="23278">MSELLVKLEYPAGITASSGIVVNHLSSLFLKRSGPQLCEQTRADNNIPLRAVPGTSKGAAYMVPTVSCLESSQDPSIHLSYMHDFHVKRRKVDLEHQAFNPDWNSNTVHRPGASLCFKTVVVLKVYNVCEEFLQAVLLHDTTTEQDIFDTILQCEEAFPGLSCLVCVMTNCTLALIGEKGGSTLPMVLPIVHHCETTIHFSGGQTVFFADIS</sequence>
<proteinExistence type="predicted"/>
<dbReference type="AlphaFoldDB" id="A0A5B7F6F0"/>